<reference evidence="4" key="1">
    <citation type="submission" date="2016-10" db="EMBL/GenBank/DDBJ databases">
        <authorList>
            <person name="Varghese N."/>
            <person name="Submissions S."/>
        </authorList>
    </citation>
    <scope>NUCLEOTIDE SEQUENCE [LARGE SCALE GENOMIC DNA]</scope>
    <source>
        <strain evidence="4">DSM 44544</strain>
    </source>
</reference>
<sequence>MFVAVTGGTGFLGAHTVRALLRHGHRVRLLARRPDRVAAALAPLGIAPEQVDVVPGDVTDPAAAARLVSGVDGLLHAAGVYTFDPRRRAELRRVNEHGTEVVLAAARAAGVARIVHVSTVGTLYPAAAPSIGPGTPPGSSREPYLASKTAAERIAGEYGATITRPPALLGPHDPHLGDQNARLRDLLRGLMPLWPTGGLPLGDVRDNAELHARLFDGVDGTEFFGPGTFVTTREYLAAVREVTGRRLPAAFFPARALTVAGRAADVLQRCWPGRLPVQYGAIHVCAVAVPVEPAAPSAGVVARPLAETLADTVRWLAGSGALAPRRAGRAVAGFGAAAGVPARPAAEVAAPAAGVAAQAIDLGVPASVAEVSAQAAGPGVPAPAAEVSARPAGVAGSAPAGVPARPGASAAAGVPARQADSVPGSAPHDREALSSTAPPAGPAGSGATGKALP</sequence>
<dbReference type="PANTHER" id="PTHR48079:SF6">
    <property type="entry name" value="NAD(P)-BINDING DOMAIN-CONTAINING PROTEIN-RELATED"/>
    <property type="match status" value="1"/>
</dbReference>
<evidence type="ECO:0000313" key="3">
    <source>
        <dbReference type="EMBL" id="SED35286.1"/>
    </source>
</evidence>
<dbReference type="InterPro" id="IPR036291">
    <property type="entry name" value="NAD(P)-bd_dom_sf"/>
</dbReference>
<name>A0A1H4ZYM5_9PSEU</name>
<evidence type="ECO:0000313" key="4">
    <source>
        <dbReference type="Proteomes" id="UP000199622"/>
    </source>
</evidence>
<dbReference type="RefSeq" id="WP_091316451.1">
    <property type="nucleotide sequence ID" value="NZ_FNSO01000004.1"/>
</dbReference>
<dbReference type="GO" id="GO:0004029">
    <property type="term" value="F:aldehyde dehydrogenase (NAD+) activity"/>
    <property type="evidence" value="ECO:0007669"/>
    <property type="project" value="TreeGrafter"/>
</dbReference>
<organism evidence="3 4">
    <name type="scientific">Amycolatopsis tolypomycina</name>
    <dbReference type="NCBI Taxonomy" id="208445"/>
    <lineage>
        <taxon>Bacteria</taxon>
        <taxon>Bacillati</taxon>
        <taxon>Actinomycetota</taxon>
        <taxon>Actinomycetes</taxon>
        <taxon>Pseudonocardiales</taxon>
        <taxon>Pseudonocardiaceae</taxon>
        <taxon>Amycolatopsis</taxon>
    </lineage>
</organism>
<proteinExistence type="predicted"/>
<keyword evidence="4" id="KW-1185">Reference proteome</keyword>
<dbReference type="InterPro" id="IPR001509">
    <property type="entry name" value="Epimerase_deHydtase"/>
</dbReference>
<dbReference type="STRING" id="208445.SAMN04489727_7527"/>
<dbReference type="Gene3D" id="3.40.50.720">
    <property type="entry name" value="NAD(P)-binding Rossmann-like Domain"/>
    <property type="match status" value="1"/>
</dbReference>
<dbReference type="Pfam" id="PF01370">
    <property type="entry name" value="Epimerase"/>
    <property type="match status" value="1"/>
</dbReference>
<evidence type="ECO:0000259" key="2">
    <source>
        <dbReference type="Pfam" id="PF01370"/>
    </source>
</evidence>
<dbReference type="GO" id="GO:0005737">
    <property type="term" value="C:cytoplasm"/>
    <property type="evidence" value="ECO:0007669"/>
    <property type="project" value="TreeGrafter"/>
</dbReference>
<dbReference type="AlphaFoldDB" id="A0A1H4ZYM5"/>
<dbReference type="SUPFAM" id="SSF51735">
    <property type="entry name" value="NAD(P)-binding Rossmann-fold domains"/>
    <property type="match status" value="1"/>
</dbReference>
<gene>
    <name evidence="3" type="ORF">SAMN04489727_7527</name>
</gene>
<dbReference type="PANTHER" id="PTHR48079">
    <property type="entry name" value="PROTEIN YEEZ"/>
    <property type="match status" value="1"/>
</dbReference>
<feature type="domain" description="NAD-dependent epimerase/dehydratase" evidence="2">
    <location>
        <begin position="3"/>
        <end position="177"/>
    </location>
</feature>
<dbReference type="Proteomes" id="UP000199622">
    <property type="component" value="Unassembled WGS sequence"/>
</dbReference>
<accession>A0A1H4ZYM5</accession>
<protein>
    <submittedName>
        <fullName evidence="3">Nucleoside-diphosphate-sugar epimerase</fullName>
    </submittedName>
</protein>
<evidence type="ECO:0000256" key="1">
    <source>
        <dbReference type="SAM" id="MobiDB-lite"/>
    </source>
</evidence>
<dbReference type="OrthoDB" id="5491199at2"/>
<feature type="compositionally biased region" description="Low complexity" evidence="1">
    <location>
        <begin position="393"/>
        <end position="417"/>
    </location>
</feature>
<feature type="region of interest" description="Disordered" evidence="1">
    <location>
        <begin position="393"/>
        <end position="453"/>
    </location>
</feature>
<dbReference type="EMBL" id="FNSO01000004">
    <property type="protein sequence ID" value="SED35286.1"/>
    <property type="molecule type" value="Genomic_DNA"/>
</dbReference>
<dbReference type="InterPro" id="IPR051783">
    <property type="entry name" value="NAD(P)-dependent_oxidoreduct"/>
</dbReference>